<dbReference type="InterPro" id="IPR000683">
    <property type="entry name" value="Gfo/Idh/MocA-like_OxRdtase_N"/>
</dbReference>
<dbReference type="GO" id="GO:0016491">
    <property type="term" value="F:oxidoreductase activity"/>
    <property type="evidence" value="ECO:0007669"/>
    <property type="project" value="UniProtKB-KW"/>
</dbReference>
<dbReference type="InterPro" id="IPR036291">
    <property type="entry name" value="NAD(P)-bd_dom_sf"/>
</dbReference>
<dbReference type="SUPFAM" id="SSF55347">
    <property type="entry name" value="Glyceraldehyde-3-phosphate dehydrogenase-like, C-terminal domain"/>
    <property type="match status" value="1"/>
</dbReference>
<dbReference type="OrthoDB" id="3251785at2"/>
<keyword evidence="5" id="KW-1185">Reference proteome</keyword>
<dbReference type="Pfam" id="PF01408">
    <property type="entry name" value="GFO_IDH_MocA"/>
    <property type="match status" value="1"/>
</dbReference>
<feature type="domain" description="Gfo/Idh/MocA-like oxidoreductase N-terminal" evidence="3">
    <location>
        <begin position="1"/>
        <end position="120"/>
    </location>
</feature>
<evidence type="ECO:0000259" key="3">
    <source>
        <dbReference type="Pfam" id="PF01408"/>
    </source>
</evidence>
<dbReference type="GO" id="GO:0000166">
    <property type="term" value="F:nucleotide binding"/>
    <property type="evidence" value="ECO:0007669"/>
    <property type="project" value="InterPro"/>
</dbReference>
<dbReference type="Gene3D" id="3.40.50.720">
    <property type="entry name" value="NAD(P)-binding Rossmann-like Domain"/>
    <property type="match status" value="1"/>
</dbReference>
<dbReference type="Proteomes" id="UP000377595">
    <property type="component" value="Unassembled WGS sequence"/>
</dbReference>
<dbReference type="EMBL" id="BLAF01000008">
    <property type="protein sequence ID" value="GES18728.1"/>
    <property type="molecule type" value="Genomic_DNA"/>
</dbReference>
<gene>
    <name evidence="4" type="ORF">Aple_016230</name>
</gene>
<comment type="similarity">
    <text evidence="1">Belongs to the Gfo/Idh/MocA family.</text>
</comment>
<keyword evidence="2" id="KW-0560">Oxidoreductase</keyword>
<evidence type="ECO:0000313" key="4">
    <source>
        <dbReference type="EMBL" id="GES18728.1"/>
    </source>
</evidence>
<name>A0A5M3XKT7_9ACTN</name>
<dbReference type="SUPFAM" id="SSF51735">
    <property type="entry name" value="NAD(P)-binding Rossmann-fold domains"/>
    <property type="match status" value="1"/>
</dbReference>
<proteinExistence type="inferred from homology"/>
<dbReference type="PANTHER" id="PTHR42840:SF3">
    <property type="entry name" value="BINDING ROSSMANN FOLD OXIDOREDUCTASE, PUTATIVE (AFU_ORTHOLOGUE AFUA_2G10240)-RELATED"/>
    <property type="match status" value="1"/>
</dbReference>
<reference evidence="4 5" key="1">
    <citation type="submission" date="2019-10" db="EMBL/GenBank/DDBJ databases">
        <title>Whole genome shotgun sequence of Acrocarpospora pleiomorpha NBRC 16267.</title>
        <authorList>
            <person name="Ichikawa N."/>
            <person name="Kimura A."/>
            <person name="Kitahashi Y."/>
            <person name="Komaki H."/>
            <person name="Oguchi A."/>
        </authorList>
    </citation>
    <scope>NUCLEOTIDE SEQUENCE [LARGE SCALE GENOMIC DNA]</scope>
    <source>
        <strain evidence="4 5">NBRC 16267</strain>
    </source>
</reference>
<protein>
    <submittedName>
        <fullName evidence="4">Oxidoreductase</fullName>
    </submittedName>
</protein>
<dbReference type="RefSeq" id="WP_155343850.1">
    <property type="nucleotide sequence ID" value="NZ_BAAAHM010000012.1"/>
</dbReference>
<evidence type="ECO:0000313" key="5">
    <source>
        <dbReference type="Proteomes" id="UP000377595"/>
    </source>
</evidence>
<dbReference type="AlphaFoldDB" id="A0A5M3XKT7"/>
<dbReference type="Gene3D" id="3.30.360.10">
    <property type="entry name" value="Dihydrodipicolinate Reductase, domain 2"/>
    <property type="match status" value="1"/>
</dbReference>
<sequence length="371" mass="40191">MRVGILGCGYIAQSRHLPAIREIAGLELAALCDLSAGTLQLVADYHNVATRYTSYADMLADDTLDAIGVLSYDHAADILAALRAGKHVMTEKPLAFTVGEAEEIKAVLAENPDLVLQVGYQKLHDPAVLWLADKVRGARAPRAVEIHDYGAILSRVRGDFGPIFRVDDLPDVGGAAVRTTVAATGKAAQVNPEVARRVAATLPATHASFVETYMTALMLGSHDFSLLNFCYGMPRQVLFAHTAGPKHVQAVLELENGALCNVDLQLGTNYGWWDERFSVYGDDDQVDLRFGNPFLAFSGTEIVTRSTVNDNDRTVASSYRSFEDGFKNEWIHFRDAVAGEAAVRSTADIATDDIRLVRDIVMRLAAPAAGS</sequence>
<organism evidence="4 5">
    <name type="scientific">Acrocarpospora pleiomorpha</name>
    <dbReference type="NCBI Taxonomy" id="90975"/>
    <lineage>
        <taxon>Bacteria</taxon>
        <taxon>Bacillati</taxon>
        <taxon>Actinomycetota</taxon>
        <taxon>Actinomycetes</taxon>
        <taxon>Streptosporangiales</taxon>
        <taxon>Streptosporangiaceae</taxon>
        <taxon>Acrocarpospora</taxon>
    </lineage>
</organism>
<evidence type="ECO:0000256" key="1">
    <source>
        <dbReference type="ARBA" id="ARBA00010928"/>
    </source>
</evidence>
<dbReference type="PANTHER" id="PTHR42840">
    <property type="entry name" value="NAD(P)-BINDING ROSSMANN-FOLD SUPERFAMILY PROTEIN-RELATED"/>
    <property type="match status" value="1"/>
</dbReference>
<accession>A0A5M3XKT7</accession>
<comment type="caution">
    <text evidence="4">The sequence shown here is derived from an EMBL/GenBank/DDBJ whole genome shotgun (WGS) entry which is preliminary data.</text>
</comment>
<evidence type="ECO:0000256" key="2">
    <source>
        <dbReference type="ARBA" id="ARBA00023002"/>
    </source>
</evidence>